<evidence type="ECO:0000313" key="3">
    <source>
        <dbReference type="Proteomes" id="UP000721861"/>
    </source>
</evidence>
<dbReference type="Pfam" id="PF18962">
    <property type="entry name" value="Por_Secre_tail"/>
    <property type="match status" value="1"/>
</dbReference>
<comment type="caution">
    <text evidence="2">The sequence shown here is derived from an EMBL/GenBank/DDBJ whole genome shotgun (WGS) entry which is preliminary data.</text>
</comment>
<dbReference type="Proteomes" id="UP000721861">
    <property type="component" value="Unassembled WGS sequence"/>
</dbReference>
<sequence>MKRIFIIIISMVSAITYGQEQVFFTEGTDNTFYDQGIVDVANLGDVVFDHVAPPCCPEYDDKLPCSTIANNGATSLRFHYIPSATANGRWKATVFRNDWADIDVTANNYLSFYLYSTTALSKDLLPKIGLRVRRTDNDAEEDTEFFNIAAYNVDVPANTWVRVGLPLSVITEGVPAATYNFTKVKAVVFSQNDNDAVERTLYIDDIQTTTEVANGILDAYGSGVLVMPNPVQSVAEIVIPSELLDTDILITVSSATGSEVYRNQISGQQRLPIDMSSFADGLYFIRLSNGTESIVKKVIKR</sequence>
<evidence type="ECO:0000259" key="1">
    <source>
        <dbReference type="Pfam" id="PF18962"/>
    </source>
</evidence>
<dbReference type="InterPro" id="IPR008979">
    <property type="entry name" value="Galactose-bd-like_sf"/>
</dbReference>
<feature type="domain" description="Secretion system C-terminal sorting" evidence="1">
    <location>
        <begin position="227"/>
        <end position="299"/>
    </location>
</feature>
<gene>
    <name evidence="2" type="ORF">KEM09_06250</name>
</gene>
<accession>A0ABS5K7Y2</accession>
<dbReference type="InterPro" id="IPR026444">
    <property type="entry name" value="Secre_tail"/>
</dbReference>
<proteinExistence type="predicted"/>
<dbReference type="NCBIfam" id="TIGR04183">
    <property type="entry name" value="Por_Secre_tail"/>
    <property type="match status" value="1"/>
</dbReference>
<evidence type="ECO:0000313" key="2">
    <source>
        <dbReference type="EMBL" id="MBS2210992.1"/>
    </source>
</evidence>
<protein>
    <submittedName>
        <fullName evidence="2">T9SS type A sorting domain-containing protein</fullName>
    </submittedName>
</protein>
<keyword evidence="3" id="KW-1185">Reference proteome</keyword>
<dbReference type="EMBL" id="JAGUCN010000005">
    <property type="protein sequence ID" value="MBS2210992.1"/>
    <property type="molecule type" value="Genomic_DNA"/>
</dbReference>
<dbReference type="RefSeq" id="WP_212226830.1">
    <property type="nucleotide sequence ID" value="NZ_JAGUCN010000005.1"/>
</dbReference>
<reference evidence="2 3" key="1">
    <citation type="journal article" date="2014" name="Int. J. Syst. Evol. Microbiol.">
        <title>Carboxylicivirga gen. nov. in the family Marinilabiliaceae with two novel species, Carboxylicivirga mesophila sp. nov. and Carboxylicivirga taeanensis sp. nov., and reclassification of Cytophaga fermentans as Saccharicrinis fermentans gen. nov., comb. nov.</title>
        <authorList>
            <person name="Yang S.H."/>
            <person name="Seo H.S."/>
            <person name="Woo J.H."/>
            <person name="Oh H.M."/>
            <person name="Jang H."/>
            <person name="Lee J.H."/>
            <person name="Kim S.J."/>
            <person name="Kwon K.K."/>
        </authorList>
    </citation>
    <scope>NUCLEOTIDE SEQUENCE [LARGE SCALE GENOMIC DNA]</scope>
    <source>
        <strain evidence="2 3">JCM 18290</strain>
    </source>
</reference>
<name>A0ABS5K7Y2_9BACT</name>
<dbReference type="Gene3D" id="2.60.120.430">
    <property type="entry name" value="Galactose-binding lectin"/>
    <property type="match status" value="1"/>
</dbReference>
<organism evidence="2 3">
    <name type="scientific">Carboxylicivirga mesophila</name>
    <dbReference type="NCBI Taxonomy" id="1166478"/>
    <lineage>
        <taxon>Bacteria</taxon>
        <taxon>Pseudomonadati</taxon>
        <taxon>Bacteroidota</taxon>
        <taxon>Bacteroidia</taxon>
        <taxon>Marinilabiliales</taxon>
        <taxon>Marinilabiliaceae</taxon>
        <taxon>Carboxylicivirga</taxon>
    </lineage>
</organism>
<dbReference type="SUPFAM" id="SSF49785">
    <property type="entry name" value="Galactose-binding domain-like"/>
    <property type="match status" value="1"/>
</dbReference>